<dbReference type="EMBL" id="ML978122">
    <property type="protein sequence ID" value="KAF2103426.1"/>
    <property type="molecule type" value="Genomic_DNA"/>
</dbReference>
<evidence type="ECO:0000256" key="8">
    <source>
        <dbReference type="ARBA" id="ARBA00022833"/>
    </source>
</evidence>
<dbReference type="InterPro" id="IPR031127">
    <property type="entry name" value="E3_UB_ligase_RBR"/>
</dbReference>
<keyword evidence="8" id="KW-0862">Zinc</keyword>
<evidence type="ECO:0000256" key="6">
    <source>
        <dbReference type="ARBA" id="ARBA00022771"/>
    </source>
</evidence>
<dbReference type="CDD" id="cd20335">
    <property type="entry name" value="BRcat_RBR"/>
    <property type="match status" value="1"/>
</dbReference>
<keyword evidence="4" id="KW-0479">Metal-binding</keyword>
<dbReference type="Pfam" id="PF01485">
    <property type="entry name" value="IBR"/>
    <property type="match status" value="1"/>
</dbReference>
<proteinExistence type="predicted"/>
<dbReference type="PANTHER" id="PTHR11685">
    <property type="entry name" value="RBR FAMILY RING FINGER AND IBR DOMAIN-CONTAINING"/>
    <property type="match status" value="1"/>
</dbReference>
<evidence type="ECO:0000313" key="11">
    <source>
        <dbReference type="Proteomes" id="UP000799772"/>
    </source>
</evidence>
<feature type="non-terminal residue" evidence="10">
    <location>
        <position position="1"/>
    </location>
</feature>
<dbReference type="GO" id="GO:0016567">
    <property type="term" value="P:protein ubiquitination"/>
    <property type="evidence" value="ECO:0007669"/>
    <property type="project" value="InterPro"/>
</dbReference>
<gene>
    <name evidence="10" type="ORF">NA57DRAFT_26462</name>
</gene>
<keyword evidence="5" id="KW-0677">Repeat</keyword>
<feature type="domain" description="RING-type" evidence="9">
    <location>
        <begin position="1"/>
        <end position="205"/>
    </location>
</feature>
<dbReference type="PROSITE" id="PS51873">
    <property type="entry name" value="TRIAD"/>
    <property type="match status" value="1"/>
</dbReference>
<dbReference type="Proteomes" id="UP000799772">
    <property type="component" value="Unassembled WGS sequence"/>
</dbReference>
<accession>A0A9P4ISF6</accession>
<dbReference type="EC" id="2.3.2.31" evidence="2"/>
<protein>
    <recommendedName>
        <fullName evidence="2">RBR-type E3 ubiquitin transferase</fullName>
        <ecNumber evidence="2">2.3.2.31</ecNumber>
    </recommendedName>
</protein>
<name>A0A9P4ISF6_9PEZI</name>
<feature type="non-terminal residue" evidence="10">
    <location>
        <position position="205"/>
    </location>
</feature>
<evidence type="ECO:0000256" key="3">
    <source>
        <dbReference type="ARBA" id="ARBA00022679"/>
    </source>
</evidence>
<dbReference type="GO" id="GO:0061630">
    <property type="term" value="F:ubiquitin protein ligase activity"/>
    <property type="evidence" value="ECO:0007669"/>
    <property type="project" value="UniProtKB-EC"/>
</dbReference>
<dbReference type="InterPro" id="IPR002867">
    <property type="entry name" value="IBR_dom"/>
</dbReference>
<dbReference type="Gene3D" id="1.20.120.1750">
    <property type="match status" value="1"/>
</dbReference>
<sequence length="205" mass="23033">TCRICFEDKPFPDFPSTLKRMTKNSRGALGLPPACQVHLGVKSQLGPVCKGCIAATLTAHIEMRGPERTGCFECNATWDVTFIARYVTPDVSAVYNEMLLKVMLARDTHFMWCLNDKCPSGGIADNSRDGYPQVECAECEMRSCANCMVEWHKGMTCQEYQMTTMDELPDHEKRALRRLVKVGARRCPRCQMAVEKNGGCPNMYC</sequence>
<dbReference type="SUPFAM" id="SSF57850">
    <property type="entry name" value="RING/U-box"/>
    <property type="match status" value="2"/>
</dbReference>
<evidence type="ECO:0000256" key="4">
    <source>
        <dbReference type="ARBA" id="ARBA00022723"/>
    </source>
</evidence>
<evidence type="ECO:0000256" key="1">
    <source>
        <dbReference type="ARBA" id="ARBA00001798"/>
    </source>
</evidence>
<dbReference type="GO" id="GO:0008270">
    <property type="term" value="F:zinc ion binding"/>
    <property type="evidence" value="ECO:0007669"/>
    <property type="project" value="UniProtKB-KW"/>
</dbReference>
<evidence type="ECO:0000256" key="5">
    <source>
        <dbReference type="ARBA" id="ARBA00022737"/>
    </source>
</evidence>
<keyword evidence="11" id="KW-1185">Reference proteome</keyword>
<evidence type="ECO:0000259" key="9">
    <source>
        <dbReference type="PROSITE" id="PS51873"/>
    </source>
</evidence>
<dbReference type="InterPro" id="IPR044066">
    <property type="entry name" value="TRIAD_supradom"/>
</dbReference>
<organism evidence="10 11">
    <name type="scientific">Rhizodiscina lignyota</name>
    <dbReference type="NCBI Taxonomy" id="1504668"/>
    <lineage>
        <taxon>Eukaryota</taxon>
        <taxon>Fungi</taxon>
        <taxon>Dikarya</taxon>
        <taxon>Ascomycota</taxon>
        <taxon>Pezizomycotina</taxon>
        <taxon>Dothideomycetes</taxon>
        <taxon>Pleosporomycetidae</taxon>
        <taxon>Aulographales</taxon>
        <taxon>Rhizodiscinaceae</taxon>
        <taxon>Rhizodiscina</taxon>
    </lineage>
</organism>
<evidence type="ECO:0000256" key="2">
    <source>
        <dbReference type="ARBA" id="ARBA00012251"/>
    </source>
</evidence>
<evidence type="ECO:0000313" key="10">
    <source>
        <dbReference type="EMBL" id="KAF2103426.1"/>
    </source>
</evidence>
<dbReference type="SMART" id="SM00647">
    <property type="entry name" value="IBR"/>
    <property type="match status" value="1"/>
</dbReference>
<keyword evidence="6" id="KW-0863">Zinc-finger</keyword>
<evidence type="ECO:0000256" key="7">
    <source>
        <dbReference type="ARBA" id="ARBA00022786"/>
    </source>
</evidence>
<dbReference type="AlphaFoldDB" id="A0A9P4ISF6"/>
<dbReference type="OrthoDB" id="1431934at2759"/>
<keyword evidence="7" id="KW-0833">Ubl conjugation pathway</keyword>
<keyword evidence="3" id="KW-0808">Transferase</keyword>
<reference evidence="10" key="1">
    <citation type="journal article" date="2020" name="Stud. Mycol.">
        <title>101 Dothideomycetes genomes: a test case for predicting lifestyles and emergence of pathogens.</title>
        <authorList>
            <person name="Haridas S."/>
            <person name="Albert R."/>
            <person name="Binder M."/>
            <person name="Bloem J."/>
            <person name="Labutti K."/>
            <person name="Salamov A."/>
            <person name="Andreopoulos B."/>
            <person name="Baker S."/>
            <person name="Barry K."/>
            <person name="Bills G."/>
            <person name="Bluhm B."/>
            <person name="Cannon C."/>
            <person name="Castanera R."/>
            <person name="Culley D."/>
            <person name="Daum C."/>
            <person name="Ezra D."/>
            <person name="Gonzalez J."/>
            <person name="Henrissat B."/>
            <person name="Kuo A."/>
            <person name="Liang C."/>
            <person name="Lipzen A."/>
            <person name="Lutzoni F."/>
            <person name="Magnuson J."/>
            <person name="Mondo S."/>
            <person name="Nolan M."/>
            <person name="Ohm R."/>
            <person name="Pangilinan J."/>
            <person name="Park H.-J."/>
            <person name="Ramirez L."/>
            <person name="Alfaro M."/>
            <person name="Sun H."/>
            <person name="Tritt A."/>
            <person name="Yoshinaga Y."/>
            <person name="Zwiers L.-H."/>
            <person name="Turgeon B."/>
            <person name="Goodwin S."/>
            <person name="Spatafora J."/>
            <person name="Crous P."/>
            <person name="Grigoriev I."/>
        </authorList>
    </citation>
    <scope>NUCLEOTIDE SEQUENCE</scope>
    <source>
        <strain evidence="10">CBS 133067</strain>
    </source>
</reference>
<comment type="caution">
    <text evidence="10">The sequence shown here is derived from an EMBL/GenBank/DDBJ whole genome shotgun (WGS) entry which is preliminary data.</text>
</comment>
<comment type="catalytic activity">
    <reaction evidence="1">
        <text>[E2 ubiquitin-conjugating enzyme]-S-ubiquitinyl-L-cysteine + [acceptor protein]-L-lysine = [E2 ubiquitin-conjugating enzyme]-L-cysteine + [acceptor protein]-N(6)-ubiquitinyl-L-lysine.</text>
        <dbReference type="EC" id="2.3.2.31"/>
    </reaction>
</comment>